<comment type="caution">
    <text evidence="3">The sequence shown here is derived from an EMBL/GenBank/DDBJ whole genome shotgun (WGS) entry which is preliminary data.</text>
</comment>
<evidence type="ECO:0000256" key="1">
    <source>
        <dbReference type="SAM" id="MobiDB-lite"/>
    </source>
</evidence>
<feature type="transmembrane region" description="Helical" evidence="2">
    <location>
        <begin position="84"/>
        <end position="102"/>
    </location>
</feature>
<name>A0A0L6V6K7_9BASI</name>
<keyword evidence="2" id="KW-0812">Transmembrane</keyword>
<protein>
    <submittedName>
        <fullName evidence="3">Uncharacterized protein</fullName>
    </submittedName>
</protein>
<dbReference type="Proteomes" id="UP000037035">
    <property type="component" value="Unassembled WGS sequence"/>
</dbReference>
<proteinExistence type="predicted"/>
<sequence>MSHCMFINKCCISNCFLDYDFTSLCHESPQTIVNPPIKPCQKAKALPSPECLKCPSIIRSFKNLGLRGFGDFCFYGQILNNTKIFLFLIISVVFYVLIKKWLLGPESHDRMTNITERKPNWKKLTYFSVAQLFICQPPKLSLSPGLQFELRMNLVVPCVDLKLKNHPDNLKDHKENDLIHAQGLISYGHHFMNLIFFFYVMITLKMWIKVFLVSLHQFLNPKSKVSINPDNPNHRSLTKPTPLSQKIKICCAAWLSTNLKILKCQPNILCKPIPSFSSLEDEPLLLPLSPKPVFQFAKATVLVFCLCVFLNDRGKTLPAACILSVQNNNMLYISKPISPLDYSSKQFDCIKAKGFFILWQLSYQRVVVGFQKISTKLGTKFTKIRLNFITYNQHTTALMYFLEERRSELKSGIFMMPCITITQVTGCHFVIRMYSTYAYAELCCFLFLTEIYIIPHYSIHPVSSRIYLLFQSQLVPSTSNSVMIPAEKRYSWVNIFGFCGGATGERMLDLQRKTQILKGDFFTVDSQFLDIQNFQWISFRIFHLYLYLGWQCPVVLKPPGNMRTGMTPHPAIYILRQEHSFTRTPEPSSSPRTGLNTLIIEICSQRILKDSENHSKDPRIRIRSPYHPRLPPYSRA</sequence>
<evidence type="ECO:0000313" key="4">
    <source>
        <dbReference type="Proteomes" id="UP000037035"/>
    </source>
</evidence>
<dbReference type="EMBL" id="LAVV01007299">
    <property type="protein sequence ID" value="KNZ56383.1"/>
    <property type="molecule type" value="Genomic_DNA"/>
</dbReference>
<organism evidence="3 4">
    <name type="scientific">Puccinia sorghi</name>
    <dbReference type="NCBI Taxonomy" id="27349"/>
    <lineage>
        <taxon>Eukaryota</taxon>
        <taxon>Fungi</taxon>
        <taxon>Dikarya</taxon>
        <taxon>Basidiomycota</taxon>
        <taxon>Pucciniomycotina</taxon>
        <taxon>Pucciniomycetes</taxon>
        <taxon>Pucciniales</taxon>
        <taxon>Pucciniaceae</taxon>
        <taxon>Puccinia</taxon>
    </lineage>
</organism>
<keyword evidence="4" id="KW-1185">Reference proteome</keyword>
<keyword evidence="2" id="KW-0472">Membrane</keyword>
<feature type="region of interest" description="Disordered" evidence="1">
    <location>
        <begin position="614"/>
        <end position="636"/>
    </location>
</feature>
<feature type="transmembrane region" description="Helical" evidence="2">
    <location>
        <begin position="437"/>
        <end position="455"/>
    </location>
</feature>
<evidence type="ECO:0000256" key="2">
    <source>
        <dbReference type="SAM" id="Phobius"/>
    </source>
</evidence>
<dbReference type="AlphaFoldDB" id="A0A0L6V6K7"/>
<accession>A0A0L6V6K7</accession>
<reference evidence="3 4" key="1">
    <citation type="submission" date="2015-08" db="EMBL/GenBank/DDBJ databases">
        <title>Next Generation Sequencing and Analysis of the Genome of Puccinia sorghi L Schw, the Causal Agent of Maize Common Rust.</title>
        <authorList>
            <person name="Rochi L."/>
            <person name="Burguener G."/>
            <person name="Darino M."/>
            <person name="Turjanski A."/>
            <person name="Kreff E."/>
            <person name="Dieguez M.J."/>
            <person name="Sacco F."/>
        </authorList>
    </citation>
    <scope>NUCLEOTIDE SEQUENCE [LARGE SCALE GENOMIC DNA]</scope>
    <source>
        <strain evidence="3 4">RO10H11247</strain>
    </source>
</reference>
<dbReference type="VEuPathDB" id="FungiDB:VP01_2416g4"/>
<evidence type="ECO:0000313" key="3">
    <source>
        <dbReference type="EMBL" id="KNZ56383.1"/>
    </source>
</evidence>
<keyword evidence="2" id="KW-1133">Transmembrane helix</keyword>
<gene>
    <name evidence="3" type="ORF">VP01_2416g4</name>
</gene>